<dbReference type="RefSeq" id="XP_034253481.1">
    <property type="nucleotide sequence ID" value="XM_034397590.1"/>
</dbReference>
<protein>
    <submittedName>
        <fullName evidence="3 4">Uncharacterized protein LOC117652571</fullName>
    </submittedName>
</protein>
<evidence type="ECO:0000313" key="12">
    <source>
        <dbReference type="RefSeq" id="XP_034253491.1"/>
    </source>
</evidence>
<evidence type="ECO:0000313" key="10">
    <source>
        <dbReference type="RefSeq" id="XP_034253489.1"/>
    </source>
</evidence>
<gene>
    <name evidence="3 4 5 6 7 8 9 10 11 12 13 14 15" type="primary">LOC117652571</name>
</gene>
<dbReference type="RefSeq" id="XP_034253484.1">
    <property type="nucleotide sequence ID" value="XM_034397593.1"/>
</dbReference>
<feature type="domain" description="F-box" evidence="1">
    <location>
        <begin position="3"/>
        <end position="49"/>
    </location>
</feature>
<dbReference type="KEGG" id="tpal:117652571"/>
<reference evidence="3 4" key="1">
    <citation type="submission" date="2025-04" db="UniProtKB">
        <authorList>
            <consortium name="RefSeq"/>
        </authorList>
    </citation>
    <scope>IDENTIFICATION</scope>
    <source>
        <tissue evidence="3 4">Total insect</tissue>
    </source>
</reference>
<evidence type="ECO:0000313" key="4">
    <source>
        <dbReference type="RefSeq" id="XP_034253482.1"/>
    </source>
</evidence>
<dbReference type="RefSeq" id="XP_034253489.1">
    <property type="nucleotide sequence ID" value="XM_034397598.1"/>
</dbReference>
<dbReference type="InterPro" id="IPR036047">
    <property type="entry name" value="F-box-like_dom_sf"/>
</dbReference>
<dbReference type="RefSeq" id="XP_034253492.1">
    <property type="nucleotide sequence ID" value="XM_034397601.1"/>
</dbReference>
<evidence type="ECO:0000313" key="8">
    <source>
        <dbReference type="RefSeq" id="XP_034253486.1"/>
    </source>
</evidence>
<dbReference type="RefSeq" id="XP_034253483.1">
    <property type="nucleotide sequence ID" value="XM_034397592.1"/>
</dbReference>
<dbReference type="RefSeq" id="XP_034253486.1">
    <property type="nucleotide sequence ID" value="XM_034397595.1"/>
</dbReference>
<dbReference type="Pfam" id="PF12937">
    <property type="entry name" value="F-box-like"/>
    <property type="match status" value="1"/>
</dbReference>
<dbReference type="SUPFAM" id="SSF81383">
    <property type="entry name" value="F-box domain"/>
    <property type="match status" value="1"/>
</dbReference>
<dbReference type="InterPro" id="IPR032675">
    <property type="entry name" value="LRR_dom_sf"/>
</dbReference>
<dbReference type="PROSITE" id="PS50181">
    <property type="entry name" value="FBOX"/>
    <property type="match status" value="1"/>
</dbReference>
<dbReference type="RefSeq" id="XP_034253491.1">
    <property type="nucleotide sequence ID" value="XM_034397600.1"/>
</dbReference>
<evidence type="ECO:0000313" key="2">
    <source>
        <dbReference type="Proteomes" id="UP000515158"/>
    </source>
</evidence>
<dbReference type="Gene3D" id="3.80.10.10">
    <property type="entry name" value="Ribonuclease Inhibitor"/>
    <property type="match status" value="1"/>
</dbReference>
<proteinExistence type="predicted"/>
<evidence type="ECO:0000313" key="9">
    <source>
        <dbReference type="RefSeq" id="XP_034253488.1"/>
    </source>
</evidence>
<evidence type="ECO:0000313" key="13">
    <source>
        <dbReference type="RefSeq" id="XP_034253492.1"/>
    </source>
</evidence>
<organism evidence="13">
    <name type="scientific">Thrips palmi</name>
    <name type="common">Melon thrips</name>
    <dbReference type="NCBI Taxonomy" id="161013"/>
    <lineage>
        <taxon>Eukaryota</taxon>
        <taxon>Metazoa</taxon>
        <taxon>Ecdysozoa</taxon>
        <taxon>Arthropoda</taxon>
        <taxon>Hexapoda</taxon>
        <taxon>Insecta</taxon>
        <taxon>Pterygota</taxon>
        <taxon>Neoptera</taxon>
        <taxon>Paraneoptera</taxon>
        <taxon>Thysanoptera</taxon>
        <taxon>Terebrantia</taxon>
        <taxon>Thripoidea</taxon>
        <taxon>Thripidae</taxon>
        <taxon>Thrips</taxon>
    </lineage>
</organism>
<accession>A0A6P9A6F0</accession>
<dbReference type="AlphaFoldDB" id="A0A6P9A6F0"/>
<dbReference type="RefSeq" id="XP_034253488.1">
    <property type="nucleotide sequence ID" value="XM_034397597.1"/>
</dbReference>
<dbReference type="Proteomes" id="UP000515158">
    <property type="component" value="Unplaced"/>
</dbReference>
<dbReference type="RefSeq" id="XP_034253485.1">
    <property type="nucleotide sequence ID" value="XM_034397594.1"/>
</dbReference>
<evidence type="ECO:0000259" key="1">
    <source>
        <dbReference type="PROSITE" id="PS50181"/>
    </source>
</evidence>
<dbReference type="Gene3D" id="1.20.1280.50">
    <property type="match status" value="1"/>
</dbReference>
<keyword evidence="2" id="KW-1185">Reference proteome</keyword>
<dbReference type="RefSeq" id="XP_034253494.1">
    <property type="nucleotide sequence ID" value="XM_034397603.1"/>
</dbReference>
<name>A0A6P9A6F0_THRPL</name>
<evidence type="ECO:0000313" key="15">
    <source>
        <dbReference type="RefSeq" id="XP_034253494.1"/>
    </source>
</evidence>
<dbReference type="InterPro" id="IPR001810">
    <property type="entry name" value="F-box_dom"/>
</dbReference>
<dbReference type="RefSeq" id="XP_034253490.1">
    <property type="nucleotide sequence ID" value="XM_034397599.1"/>
</dbReference>
<dbReference type="OrthoDB" id="8246423at2759"/>
<evidence type="ECO:0000313" key="11">
    <source>
        <dbReference type="RefSeq" id="XP_034253490.1"/>
    </source>
</evidence>
<evidence type="ECO:0000313" key="3">
    <source>
        <dbReference type="RefSeq" id="XP_034253481.1"/>
    </source>
</evidence>
<sequence>MDKFTLLSLPDDVLLAVLAHLPARELFSCRVVCVRLRDLCLHRELWRTVRVRDSGVVRAALRLAPCIGEVWLSWANPLAPLPRPRTACVVEELHVSVEARRDVPLAVNTVQHLGAGGGVRKLDISMEFIPAKKMMPLLKAVCGIKGLQELTVDVRYSDEPAAFFRQQQAEPSLTKLVYQSQSADPFLVLLLKTHAATLQEVRLAGLQDLPAALLAGVPGLRTLHCAPRDDLPLLLTLANLQSIVLTDLKRNVTPPGARDFLAQASHLRSVALHLTPAVSKSLLLALGRSRSAGLVESIVVATVLDLALEDLVVVLRRFPSLRSFDTLYLSADSLLKAISPESAPSLTTLSVVPRASCLHSSIHQDAVLDLLLRNPRLHLRLYPPTVLHLDVCPCEWCVKGCHKELKAPFGLLRLAFSSHRRGAGCPRGCYQLVVPHS</sequence>
<evidence type="ECO:0000313" key="5">
    <source>
        <dbReference type="RefSeq" id="XP_034253483.1"/>
    </source>
</evidence>
<dbReference type="SMART" id="SM00256">
    <property type="entry name" value="FBOX"/>
    <property type="match status" value="1"/>
</dbReference>
<dbReference type="RefSeq" id="XP_034253482.1">
    <property type="nucleotide sequence ID" value="XM_034397591.1"/>
</dbReference>
<dbReference type="RefSeq" id="XP_034253493.1">
    <property type="nucleotide sequence ID" value="XM_034397602.1"/>
</dbReference>
<evidence type="ECO:0000313" key="7">
    <source>
        <dbReference type="RefSeq" id="XP_034253485.1"/>
    </source>
</evidence>
<dbReference type="GeneID" id="117652571"/>
<evidence type="ECO:0000313" key="6">
    <source>
        <dbReference type="RefSeq" id="XP_034253484.1"/>
    </source>
</evidence>
<evidence type="ECO:0000313" key="14">
    <source>
        <dbReference type="RefSeq" id="XP_034253493.1"/>
    </source>
</evidence>